<dbReference type="EMBL" id="CP031222">
    <property type="protein sequence ID" value="AXI03858.1"/>
    <property type="molecule type" value="Genomic_DNA"/>
</dbReference>
<organism evidence="1 2">
    <name type="scientific">Aquirhabdus parva</name>
    <dbReference type="NCBI Taxonomy" id="2283318"/>
    <lineage>
        <taxon>Bacteria</taxon>
        <taxon>Pseudomonadati</taxon>
        <taxon>Pseudomonadota</taxon>
        <taxon>Gammaproteobacteria</taxon>
        <taxon>Moraxellales</taxon>
        <taxon>Moraxellaceae</taxon>
        <taxon>Aquirhabdus</taxon>
    </lineage>
</organism>
<dbReference type="Proteomes" id="UP000253940">
    <property type="component" value="Chromosome"/>
</dbReference>
<evidence type="ECO:0000313" key="2">
    <source>
        <dbReference type="Proteomes" id="UP000253940"/>
    </source>
</evidence>
<dbReference type="AlphaFoldDB" id="A0A345P999"/>
<accession>A0A345P999</accession>
<dbReference type="RefSeq" id="WP_114899966.1">
    <property type="nucleotide sequence ID" value="NZ_CP031222.1"/>
</dbReference>
<proteinExistence type="predicted"/>
<dbReference type="KEGG" id="mbah:HYN46_14040"/>
<sequence length="303" mass="32002">MNLEVGLSGHFIMEAVDECGNRRRLAEFDNLILDAGLEQMGKGSYLTDCRVGSGSSTPIVSQTALDNKIASTQTLQATNYGAQGSAPYYGWYIRTFRFAQGAAAGNLSEVGVGWNNTNNIATATSLFSRALILDTGGNPTTITVLANEFLDVTYELRLYPPTTDATSVINVNGTDVTVTGRAAIVTNSNWGSQLGSQFYLQSNPGFATIYSGLIGLTPSSPSGSGAGASACSLDAYLANSRKVTGSYIFGLNQNVIGGLISSVYLQFVGGSSWQFGFNPPLAKDNTKSLTIAFSVSWSRRNAP</sequence>
<reference evidence="1 2" key="1">
    <citation type="submission" date="2018-07" db="EMBL/GenBank/DDBJ databases">
        <title>Genome sequencing of Moraxellaceae gen. HYN0046.</title>
        <authorList>
            <person name="Kim M."/>
            <person name="Yi H."/>
        </authorList>
    </citation>
    <scope>NUCLEOTIDE SEQUENCE [LARGE SCALE GENOMIC DNA]</scope>
    <source>
        <strain evidence="1 2">HYN0046</strain>
    </source>
</reference>
<protein>
    <submittedName>
        <fullName evidence="1">Uncharacterized protein</fullName>
    </submittedName>
</protein>
<name>A0A345P999_9GAMM</name>
<evidence type="ECO:0000313" key="1">
    <source>
        <dbReference type="EMBL" id="AXI03858.1"/>
    </source>
</evidence>
<dbReference type="OrthoDB" id="6681528at2"/>
<gene>
    <name evidence="1" type="ORF">HYN46_14040</name>
</gene>
<keyword evidence="2" id="KW-1185">Reference proteome</keyword>